<dbReference type="InterPro" id="IPR034741">
    <property type="entry name" value="Terpene_cyclase-like_1_C"/>
</dbReference>
<dbReference type="GO" id="GO:0000287">
    <property type="term" value="F:magnesium ion binding"/>
    <property type="evidence" value="ECO:0007669"/>
    <property type="project" value="InterPro"/>
</dbReference>
<dbReference type="PANTHER" id="PTHR31225:SF253">
    <property type="entry name" value="SESQUITERPENE SYNTHASE 31"/>
    <property type="match status" value="1"/>
</dbReference>
<evidence type="ECO:0000259" key="8">
    <source>
        <dbReference type="Pfam" id="PF03936"/>
    </source>
</evidence>
<keyword evidence="10" id="KW-1185">Reference proteome</keyword>
<keyword evidence="6" id="KW-0456">Lyase</keyword>
<evidence type="ECO:0000256" key="4">
    <source>
        <dbReference type="ARBA" id="ARBA00022723"/>
    </source>
</evidence>
<protein>
    <recommendedName>
        <fullName evidence="8">Terpene synthase metal-binding domain-containing protein</fullName>
    </recommendedName>
</protein>
<comment type="similarity">
    <text evidence="7">Belongs to the terpene synthase family. Tpsa subfamily.</text>
</comment>
<comment type="caution">
    <text evidence="9">The sequence shown here is derived from an EMBL/GenBank/DDBJ whole genome shotgun (WGS) entry which is preliminary data.</text>
</comment>
<dbReference type="InterPro" id="IPR005630">
    <property type="entry name" value="Terpene_synthase_metal-bd"/>
</dbReference>
<keyword evidence="3" id="KW-0963">Cytoplasm</keyword>
<dbReference type="InterPro" id="IPR050148">
    <property type="entry name" value="Terpene_synthase-like"/>
</dbReference>
<dbReference type="GO" id="GO:0005737">
    <property type="term" value="C:cytoplasm"/>
    <property type="evidence" value="ECO:0007669"/>
    <property type="project" value="UniProtKB-SubCell"/>
</dbReference>
<sequence>MAPAAAVISNYEEEEIVRPIADFSPSLWGDHCYAIMLIYHQVTHALEQSLHKSIPRVETRYFISFYDEEELKNDVLLRFAAKLDFNLLQMLHKQELSEVSKWWKDLDFMTTLPYARDRAVKCYFRTVGVYAEPQYSEARVMLAKTIAMISIVDDTFNAYGIVKELEVYTDDIQRWDINQIDRLPDYMKISYKALLDLYNDYETELSKDGRSEMKEIVRNYFVEAKWFIEGYMPPVEKGRGHIATGIECYMRDYGVSTEEAMEKFQEMAEIAWKDVNEGILRPTPVSTKILTRILNLARIIDVTYKHNQDGYTHPEKRCAVQPDIHDTSETAVGILFVSKSTEGLNLTSLLKP</sequence>
<dbReference type="PANTHER" id="PTHR31225">
    <property type="entry name" value="OS04G0344100 PROTEIN-RELATED"/>
    <property type="match status" value="1"/>
</dbReference>
<proteinExistence type="inferred from homology"/>
<evidence type="ECO:0000256" key="6">
    <source>
        <dbReference type="ARBA" id="ARBA00023239"/>
    </source>
</evidence>
<evidence type="ECO:0000256" key="5">
    <source>
        <dbReference type="ARBA" id="ARBA00022842"/>
    </source>
</evidence>
<dbReference type="InterPro" id="IPR008949">
    <property type="entry name" value="Isoprenoid_synthase_dom_sf"/>
</dbReference>
<reference evidence="9" key="1">
    <citation type="submission" date="2023-12" db="EMBL/GenBank/DDBJ databases">
        <title>Genome assembly of Anisodus tanguticus.</title>
        <authorList>
            <person name="Wang Y.-J."/>
        </authorList>
    </citation>
    <scope>NUCLEOTIDE SEQUENCE</scope>
    <source>
        <strain evidence="9">KB-2021</strain>
        <tissue evidence="9">Leaf</tissue>
    </source>
</reference>
<keyword evidence="5" id="KW-0460">Magnesium</keyword>
<feature type="domain" description="Terpene synthase metal-binding" evidence="8">
    <location>
        <begin position="104"/>
        <end position="236"/>
    </location>
</feature>
<evidence type="ECO:0000256" key="3">
    <source>
        <dbReference type="ARBA" id="ARBA00022490"/>
    </source>
</evidence>
<dbReference type="AlphaFoldDB" id="A0AAE1VY94"/>
<dbReference type="SFLD" id="SFLDS00005">
    <property type="entry name" value="Isoprenoid_Synthase_Type_I"/>
    <property type="match status" value="1"/>
</dbReference>
<dbReference type="GO" id="GO:0016114">
    <property type="term" value="P:terpenoid biosynthetic process"/>
    <property type="evidence" value="ECO:0007669"/>
    <property type="project" value="InterPro"/>
</dbReference>
<evidence type="ECO:0000313" key="10">
    <source>
        <dbReference type="Proteomes" id="UP001291623"/>
    </source>
</evidence>
<evidence type="ECO:0000256" key="7">
    <source>
        <dbReference type="ARBA" id="ARBA00038405"/>
    </source>
</evidence>
<dbReference type="Gene3D" id="1.10.600.10">
    <property type="entry name" value="Farnesyl Diphosphate Synthase"/>
    <property type="match status" value="2"/>
</dbReference>
<accession>A0AAE1VY94</accession>
<name>A0AAE1VY94_9SOLA</name>
<evidence type="ECO:0000313" key="9">
    <source>
        <dbReference type="EMBL" id="KAK4379839.1"/>
    </source>
</evidence>
<dbReference type="SUPFAM" id="SSF48239">
    <property type="entry name" value="Terpenoid cyclases/Protein prenyltransferases"/>
    <property type="match status" value="1"/>
</dbReference>
<gene>
    <name evidence="9" type="ORF">RND71_001701</name>
</gene>
<dbReference type="GO" id="GO:0010333">
    <property type="term" value="F:terpene synthase activity"/>
    <property type="evidence" value="ECO:0007669"/>
    <property type="project" value="InterPro"/>
</dbReference>
<dbReference type="SUPFAM" id="SSF48576">
    <property type="entry name" value="Terpenoid synthases"/>
    <property type="match status" value="1"/>
</dbReference>
<evidence type="ECO:0000256" key="2">
    <source>
        <dbReference type="ARBA" id="ARBA00004721"/>
    </source>
</evidence>
<organism evidence="9 10">
    <name type="scientific">Anisodus tanguticus</name>
    <dbReference type="NCBI Taxonomy" id="243964"/>
    <lineage>
        <taxon>Eukaryota</taxon>
        <taxon>Viridiplantae</taxon>
        <taxon>Streptophyta</taxon>
        <taxon>Embryophyta</taxon>
        <taxon>Tracheophyta</taxon>
        <taxon>Spermatophyta</taxon>
        <taxon>Magnoliopsida</taxon>
        <taxon>eudicotyledons</taxon>
        <taxon>Gunneridae</taxon>
        <taxon>Pentapetalae</taxon>
        <taxon>asterids</taxon>
        <taxon>lamiids</taxon>
        <taxon>Solanales</taxon>
        <taxon>Solanaceae</taxon>
        <taxon>Solanoideae</taxon>
        <taxon>Hyoscyameae</taxon>
        <taxon>Anisodus</taxon>
    </lineage>
</organism>
<dbReference type="Proteomes" id="UP001291623">
    <property type="component" value="Unassembled WGS sequence"/>
</dbReference>
<keyword evidence="4" id="KW-0479">Metal-binding</keyword>
<evidence type="ECO:0000256" key="1">
    <source>
        <dbReference type="ARBA" id="ARBA00001946"/>
    </source>
</evidence>
<dbReference type="InterPro" id="IPR008930">
    <property type="entry name" value="Terpenoid_cyclase/PrenylTrfase"/>
</dbReference>
<comment type="pathway">
    <text evidence="2">Secondary metabolite biosynthesis; terpenoid biosynthesis.</text>
</comment>
<dbReference type="EMBL" id="JAVYJV010000001">
    <property type="protein sequence ID" value="KAK4379839.1"/>
    <property type="molecule type" value="Genomic_DNA"/>
</dbReference>
<dbReference type="Pfam" id="PF03936">
    <property type="entry name" value="Terpene_synth_C"/>
    <property type="match status" value="1"/>
</dbReference>
<dbReference type="SFLD" id="SFLDG01019">
    <property type="entry name" value="Terpene_Cyclase_Like_1_C_Termi"/>
    <property type="match status" value="1"/>
</dbReference>
<comment type="cofactor">
    <cofactor evidence="1">
        <name>Mg(2+)</name>
        <dbReference type="ChEBI" id="CHEBI:18420"/>
    </cofactor>
</comment>